<dbReference type="OrthoDB" id="6262491at2759"/>
<keyword evidence="1 4" id="KW-0853">WD repeat</keyword>
<sequence>MKAWAAAIDRQVLLRNAAEIQPTESVFDAHHITQSKLLRVQQRFQELVEEKAKLDEKCRGLMQHVRTLELTSAGVINSAAREAELEAKVEELQKQVQQSITKEKDYYKSLYEAKRFAEENKALREEVAQLKEQETQRENVLRMLRNDYAALKQENNVVRPKLNTLISERDRCVKDLLAAKDTMARMQDTILEYEDKLNQMRRTQRESGGGSVGATHFDAVALADDPVRGRRVGKGAVAAQRDVAAALEAPVPSSQAYTINQAHGDRLLYATCAADNGNLLVSAGGDRFIRHWEYSTGKALRSHPSTDVPLCVDSSSHYLLAGCADGVARLWDMRTLRSVDLTGHREKVVAAYLSQSAHTAFTASSDRTIKLWDARSGASQRTIMCSSSCNDICVGGSLIFSAHYNGSIWVWDRRTNDHGTEIKHAHQKGVTCVRLDPSGERCVSLGRDGAVCVRDVREMSHELLRVEDEGLRCSTNLARLAVSPDGRFCALGNLHGAVLFISLDTGQLLDEQLVGGHTMAVHSVVWTLSDSTPMLASIGEDKRIVVWK</sequence>
<dbReference type="InterPro" id="IPR015943">
    <property type="entry name" value="WD40/YVTN_repeat-like_dom_sf"/>
</dbReference>
<dbReference type="Proteomes" id="UP000284403">
    <property type="component" value="Unassembled WGS sequence"/>
</dbReference>
<feature type="repeat" description="WD" evidence="4">
    <location>
        <begin position="300"/>
        <end position="341"/>
    </location>
</feature>
<gene>
    <name evidence="6" type="ORF">Tco025E_01900</name>
</gene>
<dbReference type="GO" id="GO:0005840">
    <property type="term" value="C:ribosome"/>
    <property type="evidence" value="ECO:0007669"/>
    <property type="project" value="UniProtKB-KW"/>
</dbReference>
<dbReference type="SUPFAM" id="SSF50978">
    <property type="entry name" value="WD40 repeat-like"/>
    <property type="match status" value="1"/>
</dbReference>
<evidence type="ECO:0000313" key="7">
    <source>
        <dbReference type="Proteomes" id="UP000284403"/>
    </source>
</evidence>
<evidence type="ECO:0000256" key="4">
    <source>
        <dbReference type="PROSITE-ProRule" id="PRU00221"/>
    </source>
</evidence>
<evidence type="ECO:0000256" key="5">
    <source>
        <dbReference type="SAM" id="Coils"/>
    </source>
</evidence>
<feature type="repeat" description="WD" evidence="4">
    <location>
        <begin position="276"/>
        <end position="302"/>
    </location>
</feature>
<dbReference type="Pfam" id="PF00400">
    <property type="entry name" value="WD40"/>
    <property type="match status" value="4"/>
</dbReference>
<keyword evidence="3" id="KW-0687">Ribonucleoprotein</keyword>
<protein>
    <submittedName>
        <fullName evidence="6">Protein tipD</fullName>
    </submittedName>
</protein>
<dbReference type="GeneID" id="40315511"/>
<dbReference type="GO" id="GO:0000045">
    <property type="term" value="P:autophagosome assembly"/>
    <property type="evidence" value="ECO:0007669"/>
    <property type="project" value="InterPro"/>
</dbReference>
<feature type="coiled-coil region" evidence="5">
    <location>
        <begin position="176"/>
        <end position="206"/>
    </location>
</feature>
<dbReference type="PROSITE" id="PS50294">
    <property type="entry name" value="WD_REPEATS_REGION"/>
    <property type="match status" value="2"/>
</dbReference>
<evidence type="ECO:0000256" key="2">
    <source>
        <dbReference type="ARBA" id="ARBA00022737"/>
    </source>
</evidence>
<dbReference type="InterPro" id="IPR019775">
    <property type="entry name" value="WD40_repeat_CS"/>
</dbReference>
<dbReference type="SMART" id="SM00320">
    <property type="entry name" value="WD40"/>
    <property type="match status" value="6"/>
</dbReference>
<keyword evidence="2" id="KW-0677">Repeat</keyword>
<dbReference type="PROSITE" id="PS00678">
    <property type="entry name" value="WD_REPEATS_1"/>
    <property type="match status" value="2"/>
</dbReference>
<dbReference type="InterPro" id="IPR036322">
    <property type="entry name" value="WD40_repeat_dom_sf"/>
</dbReference>
<proteinExistence type="predicted"/>
<comment type="caution">
    <text evidence="6">The sequence shown here is derived from an EMBL/GenBank/DDBJ whole genome shotgun (WGS) entry which is preliminary data.</text>
</comment>
<dbReference type="AlphaFoldDB" id="A0A3R7NYJ1"/>
<dbReference type="InterPro" id="IPR045160">
    <property type="entry name" value="ATG16"/>
</dbReference>
<dbReference type="Gene3D" id="2.130.10.10">
    <property type="entry name" value="YVTN repeat-like/Quinoprotein amine dehydrogenase"/>
    <property type="match status" value="2"/>
</dbReference>
<dbReference type="InterPro" id="IPR001680">
    <property type="entry name" value="WD40_rpt"/>
</dbReference>
<dbReference type="PANTHER" id="PTHR19878">
    <property type="entry name" value="AUTOPHAGY PROTEIN 16-LIKE"/>
    <property type="match status" value="1"/>
</dbReference>
<dbReference type="EMBL" id="MKKU01000069">
    <property type="protein sequence ID" value="RNF25857.1"/>
    <property type="molecule type" value="Genomic_DNA"/>
</dbReference>
<feature type="repeat" description="WD" evidence="4">
    <location>
        <begin position="514"/>
        <end position="548"/>
    </location>
</feature>
<evidence type="ECO:0000256" key="3">
    <source>
        <dbReference type="ARBA" id="ARBA00022980"/>
    </source>
</evidence>
<evidence type="ECO:0000256" key="1">
    <source>
        <dbReference type="ARBA" id="ARBA00022574"/>
    </source>
</evidence>
<name>A0A3R7NYJ1_9TRYP</name>
<feature type="repeat" description="WD" evidence="4">
    <location>
        <begin position="341"/>
        <end position="382"/>
    </location>
</feature>
<keyword evidence="3" id="KW-0689">Ribosomal protein</keyword>
<dbReference type="CDD" id="cd00200">
    <property type="entry name" value="WD40"/>
    <property type="match status" value="1"/>
</dbReference>
<organism evidence="6 7">
    <name type="scientific">Trypanosoma conorhini</name>
    <dbReference type="NCBI Taxonomy" id="83891"/>
    <lineage>
        <taxon>Eukaryota</taxon>
        <taxon>Discoba</taxon>
        <taxon>Euglenozoa</taxon>
        <taxon>Kinetoplastea</taxon>
        <taxon>Metakinetoplastina</taxon>
        <taxon>Trypanosomatida</taxon>
        <taxon>Trypanosomatidae</taxon>
        <taxon>Trypanosoma</taxon>
    </lineage>
</organism>
<accession>A0A3R7NYJ1</accession>
<evidence type="ECO:0000313" key="6">
    <source>
        <dbReference type="EMBL" id="RNF25857.1"/>
    </source>
</evidence>
<reference evidence="6 7" key="1">
    <citation type="journal article" date="2018" name="BMC Genomics">
        <title>Genomic comparison of Trypanosoma conorhini and Trypanosoma rangeli to Trypanosoma cruzi strains of high and low virulence.</title>
        <authorList>
            <person name="Bradwell K.R."/>
            <person name="Koparde V.N."/>
            <person name="Matveyev A.V."/>
            <person name="Serrano M.G."/>
            <person name="Alves J.M."/>
            <person name="Parikh H."/>
            <person name="Huang B."/>
            <person name="Lee V."/>
            <person name="Espinosa-Alvarez O."/>
            <person name="Ortiz P.A."/>
            <person name="Costa-Martins A.G."/>
            <person name="Teixeira M.M."/>
            <person name="Buck G.A."/>
        </authorList>
    </citation>
    <scope>NUCLEOTIDE SEQUENCE [LARGE SCALE GENOMIC DNA]</scope>
    <source>
        <strain evidence="6 7">025E</strain>
    </source>
</reference>
<feature type="coiled-coil region" evidence="5">
    <location>
        <begin position="37"/>
        <end position="143"/>
    </location>
</feature>
<dbReference type="RefSeq" id="XP_029231063.1">
    <property type="nucleotide sequence ID" value="XM_029368836.1"/>
</dbReference>
<keyword evidence="5" id="KW-0175">Coiled coil</keyword>
<keyword evidence="7" id="KW-1185">Reference proteome</keyword>
<dbReference type="PROSITE" id="PS50082">
    <property type="entry name" value="WD_REPEATS_2"/>
    <property type="match status" value="4"/>
</dbReference>
<dbReference type="PANTHER" id="PTHR19878:SF8">
    <property type="entry name" value="AUTOPHAGY-RELATED 16, ISOFORM F"/>
    <property type="match status" value="1"/>
</dbReference>